<feature type="region of interest" description="Disordered" evidence="1">
    <location>
        <begin position="57"/>
        <end position="135"/>
    </location>
</feature>
<evidence type="ECO:0000313" key="2">
    <source>
        <dbReference type="EnsemblPlants" id="ONIVA01G20690.1"/>
    </source>
</evidence>
<feature type="compositionally biased region" description="Gly residues" evidence="1">
    <location>
        <begin position="85"/>
        <end position="98"/>
    </location>
</feature>
<dbReference type="Proteomes" id="UP000006591">
    <property type="component" value="Chromosome 1"/>
</dbReference>
<name>A0A0E0FML7_ORYNI</name>
<dbReference type="HOGENOM" id="CLU_1573148_0_0_1"/>
<proteinExistence type="predicted"/>
<dbReference type="Gramene" id="ONIVA01G20690.1">
    <property type="protein sequence ID" value="ONIVA01G20690.1"/>
    <property type="gene ID" value="ONIVA01G20690"/>
</dbReference>
<dbReference type="EnsemblPlants" id="ONIVA01G20690.1">
    <property type="protein sequence ID" value="ONIVA01G20690.1"/>
    <property type="gene ID" value="ONIVA01G20690"/>
</dbReference>
<dbReference type="AlphaFoldDB" id="A0A0E0FML7"/>
<feature type="compositionally biased region" description="Basic and acidic residues" evidence="1">
    <location>
        <begin position="99"/>
        <end position="134"/>
    </location>
</feature>
<accession>A0A0E0FML7</accession>
<reference evidence="2" key="2">
    <citation type="submission" date="2018-04" db="EMBL/GenBank/DDBJ databases">
        <title>OnivRS2 (Oryza nivara Reference Sequence Version 2).</title>
        <authorList>
            <person name="Zhang J."/>
            <person name="Kudrna D."/>
            <person name="Lee S."/>
            <person name="Talag J."/>
            <person name="Rajasekar S."/>
            <person name="Welchert J."/>
            <person name="Hsing Y.-I."/>
            <person name="Wing R.A."/>
        </authorList>
    </citation>
    <scope>NUCLEOTIDE SEQUENCE [LARGE SCALE GENOMIC DNA]</scope>
</reference>
<organism evidence="2">
    <name type="scientific">Oryza nivara</name>
    <name type="common">Indian wild rice</name>
    <name type="synonym">Oryza sativa f. spontanea</name>
    <dbReference type="NCBI Taxonomy" id="4536"/>
    <lineage>
        <taxon>Eukaryota</taxon>
        <taxon>Viridiplantae</taxon>
        <taxon>Streptophyta</taxon>
        <taxon>Embryophyta</taxon>
        <taxon>Tracheophyta</taxon>
        <taxon>Spermatophyta</taxon>
        <taxon>Magnoliopsida</taxon>
        <taxon>Liliopsida</taxon>
        <taxon>Poales</taxon>
        <taxon>Poaceae</taxon>
        <taxon>BOP clade</taxon>
        <taxon>Oryzoideae</taxon>
        <taxon>Oryzeae</taxon>
        <taxon>Oryzinae</taxon>
        <taxon>Oryza</taxon>
    </lineage>
</organism>
<protein>
    <submittedName>
        <fullName evidence="2">Uncharacterized protein</fullName>
    </submittedName>
</protein>
<feature type="region of interest" description="Disordered" evidence="1">
    <location>
        <begin position="150"/>
        <end position="170"/>
    </location>
</feature>
<sequence length="170" mass="18906">MHRGVGCQEQHFDLRFGFAGLYNQREPREERGEGERGAGLPVAKVWRRRRHIVFPVDAHSGRSVVGREEERDGRNSSGKSLAPAGLGGGGGGLTQGGREGWRKGKDREATREEIDRRRRRPDMGGEREEEELKARMAKRGGVRRLFIGGGRRFMKVGSPVEDEEGTATVA</sequence>
<evidence type="ECO:0000313" key="3">
    <source>
        <dbReference type="Proteomes" id="UP000006591"/>
    </source>
</evidence>
<feature type="compositionally biased region" description="Acidic residues" evidence="1">
    <location>
        <begin position="160"/>
        <end position="170"/>
    </location>
</feature>
<keyword evidence="3" id="KW-1185">Reference proteome</keyword>
<feature type="compositionally biased region" description="Basic and acidic residues" evidence="1">
    <location>
        <begin position="65"/>
        <end position="74"/>
    </location>
</feature>
<evidence type="ECO:0000256" key="1">
    <source>
        <dbReference type="SAM" id="MobiDB-lite"/>
    </source>
</evidence>
<reference evidence="2" key="1">
    <citation type="submission" date="2015-04" db="UniProtKB">
        <authorList>
            <consortium name="EnsemblPlants"/>
        </authorList>
    </citation>
    <scope>IDENTIFICATION</scope>
    <source>
        <strain evidence="2">SL10</strain>
    </source>
</reference>